<dbReference type="HOGENOM" id="CLU_2049969_0_0_1"/>
<evidence type="ECO:0000256" key="1">
    <source>
        <dbReference type="SAM" id="Phobius"/>
    </source>
</evidence>
<protein>
    <submittedName>
        <fullName evidence="2">Uncharacterized protein</fullName>
    </submittedName>
</protein>
<dbReference type="InParanoid" id="W4KPG8"/>
<sequence>MWEWAARADQSGPASELDKITIHTRCGNLDEFGAPRSMLIHIRSDCKVLLAPILIVLLSLMTLAKTIEMSQTTSLSEHGPVIPGHAFPHSLLSACKSIQYVILSHLSAQTVLPRRFGQLP</sequence>
<keyword evidence="1" id="KW-0812">Transmembrane</keyword>
<evidence type="ECO:0000313" key="3">
    <source>
        <dbReference type="Proteomes" id="UP000030671"/>
    </source>
</evidence>
<dbReference type="GeneID" id="20668104"/>
<reference evidence="2 3" key="1">
    <citation type="journal article" date="2012" name="New Phytol.">
        <title>Insight into trade-off between wood decay and parasitism from the genome of a fungal forest pathogen.</title>
        <authorList>
            <person name="Olson A."/>
            <person name="Aerts A."/>
            <person name="Asiegbu F."/>
            <person name="Belbahri L."/>
            <person name="Bouzid O."/>
            <person name="Broberg A."/>
            <person name="Canback B."/>
            <person name="Coutinho P.M."/>
            <person name="Cullen D."/>
            <person name="Dalman K."/>
            <person name="Deflorio G."/>
            <person name="van Diepen L.T."/>
            <person name="Dunand C."/>
            <person name="Duplessis S."/>
            <person name="Durling M."/>
            <person name="Gonthier P."/>
            <person name="Grimwood J."/>
            <person name="Fossdal C.G."/>
            <person name="Hansson D."/>
            <person name="Henrissat B."/>
            <person name="Hietala A."/>
            <person name="Himmelstrand K."/>
            <person name="Hoffmeister D."/>
            <person name="Hogberg N."/>
            <person name="James T.Y."/>
            <person name="Karlsson M."/>
            <person name="Kohler A."/>
            <person name="Kues U."/>
            <person name="Lee Y.H."/>
            <person name="Lin Y.C."/>
            <person name="Lind M."/>
            <person name="Lindquist E."/>
            <person name="Lombard V."/>
            <person name="Lucas S."/>
            <person name="Lunden K."/>
            <person name="Morin E."/>
            <person name="Murat C."/>
            <person name="Park J."/>
            <person name="Raffaello T."/>
            <person name="Rouze P."/>
            <person name="Salamov A."/>
            <person name="Schmutz J."/>
            <person name="Solheim H."/>
            <person name="Stahlberg J."/>
            <person name="Velez H."/>
            <person name="de Vries R.P."/>
            <person name="Wiebenga A."/>
            <person name="Woodward S."/>
            <person name="Yakovlev I."/>
            <person name="Garbelotto M."/>
            <person name="Martin F."/>
            <person name="Grigoriev I.V."/>
            <person name="Stenlid J."/>
        </authorList>
    </citation>
    <scope>NUCLEOTIDE SEQUENCE [LARGE SCALE GENOMIC DNA]</scope>
    <source>
        <strain evidence="2 3">TC 32-1</strain>
    </source>
</reference>
<dbReference type="Proteomes" id="UP000030671">
    <property type="component" value="Unassembled WGS sequence"/>
</dbReference>
<name>W4KPG8_HETIT</name>
<dbReference type="EMBL" id="KI925454">
    <property type="protein sequence ID" value="ETW87599.1"/>
    <property type="molecule type" value="Genomic_DNA"/>
</dbReference>
<accession>W4KPG8</accession>
<dbReference type="RefSeq" id="XP_009541482.1">
    <property type="nucleotide sequence ID" value="XM_009543187.1"/>
</dbReference>
<organism evidence="2 3">
    <name type="scientific">Heterobasidion irregulare (strain TC 32-1)</name>
    <dbReference type="NCBI Taxonomy" id="747525"/>
    <lineage>
        <taxon>Eukaryota</taxon>
        <taxon>Fungi</taxon>
        <taxon>Dikarya</taxon>
        <taxon>Basidiomycota</taxon>
        <taxon>Agaricomycotina</taxon>
        <taxon>Agaricomycetes</taxon>
        <taxon>Russulales</taxon>
        <taxon>Bondarzewiaceae</taxon>
        <taxon>Heterobasidion</taxon>
        <taxon>Heterobasidion annosum species complex</taxon>
    </lineage>
</organism>
<keyword evidence="3" id="KW-1185">Reference proteome</keyword>
<keyword evidence="1" id="KW-0472">Membrane</keyword>
<keyword evidence="1" id="KW-1133">Transmembrane helix</keyword>
<dbReference type="AlphaFoldDB" id="W4KPG8"/>
<proteinExistence type="predicted"/>
<dbReference type="KEGG" id="hir:HETIRDRAFT_167166"/>
<gene>
    <name evidence="2" type="ORF">HETIRDRAFT_167166</name>
</gene>
<evidence type="ECO:0000313" key="2">
    <source>
        <dbReference type="EMBL" id="ETW87599.1"/>
    </source>
</evidence>
<feature type="transmembrane region" description="Helical" evidence="1">
    <location>
        <begin position="46"/>
        <end position="64"/>
    </location>
</feature>